<protein>
    <recommendedName>
        <fullName evidence="4">DUF2127 domain-containing protein</fullName>
    </recommendedName>
</protein>
<keyword evidence="3" id="KW-1185">Reference proteome</keyword>
<gene>
    <name evidence="2" type="ORF">IC63_05375</name>
</gene>
<organism evidence="2 3">
    <name type="scientific">Paracoccus sphaerophysae</name>
    <dbReference type="NCBI Taxonomy" id="690417"/>
    <lineage>
        <taxon>Bacteria</taxon>
        <taxon>Pseudomonadati</taxon>
        <taxon>Pseudomonadota</taxon>
        <taxon>Alphaproteobacteria</taxon>
        <taxon>Rhodobacterales</taxon>
        <taxon>Paracoccaceae</taxon>
        <taxon>Paracoccus</taxon>
    </lineage>
</organism>
<accession>A0A099FDC7</accession>
<dbReference type="AlphaFoldDB" id="A0A099FDC7"/>
<dbReference type="OrthoDB" id="8393979at2"/>
<evidence type="ECO:0000313" key="2">
    <source>
        <dbReference type="EMBL" id="KGJ08268.1"/>
    </source>
</evidence>
<evidence type="ECO:0000256" key="1">
    <source>
        <dbReference type="SAM" id="Phobius"/>
    </source>
</evidence>
<feature type="transmembrane region" description="Helical" evidence="1">
    <location>
        <begin position="131"/>
        <end position="150"/>
    </location>
</feature>
<feature type="transmembrane region" description="Helical" evidence="1">
    <location>
        <begin position="108"/>
        <end position="125"/>
    </location>
</feature>
<reference evidence="2 3" key="1">
    <citation type="submission" date="2014-09" db="EMBL/GenBank/DDBJ databases">
        <authorList>
            <person name="McGinnis J.M."/>
            <person name="Wolfgang W.J."/>
        </authorList>
    </citation>
    <scope>NUCLEOTIDE SEQUENCE [LARGE SCALE GENOMIC DNA]</scope>
    <source>
        <strain evidence="2 3">HAMBI 3106</strain>
    </source>
</reference>
<name>A0A099FDC7_9RHOB</name>
<proteinExistence type="predicted"/>
<evidence type="ECO:0000313" key="3">
    <source>
        <dbReference type="Proteomes" id="UP000029917"/>
    </source>
</evidence>
<keyword evidence="1" id="KW-1133">Transmembrane helix</keyword>
<dbReference type="Proteomes" id="UP000029917">
    <property type="component" value="Unassembled WGS sequence"/>
</dbReference>
<evidence type="ECO:0008006" key="4">
    <source>
        <dbReference type="Google" id="ProtNLM"/>
    </source>
</evidence>
<dbReference type="STRING" id="690417.IC63_05375"/>
<dbReference type="Pfam" id="PF09900">
    <property type="entry name" value="DUF2127"/>
    <property type="match status" value="1"/>
</dbReference>
<sequence>MRHLAADRGLLHRLFELGIAAKAVFASIETAAGLALLATPDARFQGWLHWLTQAELVEDPSDPLARRVLAAMGHLDAGSQHFYAVYLLGHGLLKLAVVALLARRVAAAYPLAIAVFAGFVAYQLHRWTLTGSPAMLALSALDAVVIWLTWQEWRDAAARG</sequence>
<dbReference type="InterPro" id="IPR021125">
    <property type="entry name" value="DUF2127"/>
</dbReference>
<reference evidence="2 3" key="2">
    <citation type="submission" date="2014-10" db="EMBL/GenBank/DDBJ databases">
        <title>Paracoccus sanguinis sp. nov., isolated from clinical specimens of New York State patients.</title>
        <authorList>
            <person name="Mingle L.A."/>
            <person name="Cole J.A."/>
            <person name="Lapierre P."/>
            <person name="Musser K.A."/>
        </authorList>
    </citation>
    <scope>NUCLEOTIDE SEQUENCE [LARGE SCALE GENOMIC DNA]</scope>
    <source>
        <strain evidence="2 3">HAMBI 3106</strain>
    </source>
</reference>
<dbReference type="RefSeq" id="WP_036717631.1">
    <property type="nucleotide sequence ID" value="NZ_JRKS01000011.1"/>
</dbReference>
<keyword evidence="1" id="KW-0472">Membrane</keyword>
<dbReference type="EMBL" id="JRKS01000011">
    <property type="protein sequence ID" value="KGJ08268.1"/>
    <property type="molecule type" value="Genomic_DNA"/>
</dbReference>
<keyword evidence="1" id="KW-0812">Transmembrane</keyword>
<feature type="transmembrane region" description="Helical" evidence="1">
    <location>
        <begin position="82"/>
        <end position="101"/>
    </location>
</feature>
<comment type="caution">
    <text evidence="2">The sequence shown here is derived from an EMBL/GenBank/DDBJ whole genome shotgun (WGS) entry which is preliminary data.</text>
</comment>